<reference evidence="1 2" key="1">
    <citation type="submission" date="2016-04" db="EMBL/GenBank/DDBJ databases">
        <title>Genome analyses suggest a sexual origin of heterokaryosis in a supposedly ancient asexual fungus.</title>
        <authorList>
            <person name="Ropars J."/>
            <person name="Sedzielewska K."/>
            <person name="Noel J."/>
            <person name="Charron P."/>
            <person name="Farinelli L."/>
            <person name="Marton T."/>
            <person name="Kruger M."/>
            <person name="Pelin A."/>
            <person name="Brachmann A."/>
            <person name="Corradi N."/>
        </authorList>
    </citation>
    <scope>NUCLEOTIDE SEQUENCE [LARGE SCALE GENOMIC DNA]</scope>
    <source>
        <strain evidence="1 2">C2</strain>
    </source>
</reference>
<name>A0A2N1MWX3_9GLOM</name>
<reference evidence="1 2" key="2">
    <citation type="submission" date="2017-10" db="EMBL/GenBank/DDBJ databases">
        <title>Extensive intraspecific genome diversity in a model arbuscular mycorrhizal fungus.</title>
        <authorList>
            <person name="Chen E.C.H."/>
            <person name="Morin E."/>
            <person name="Baudet D."/>
            <person name="Noel J."/>
            <person name="Ndikumana S."/>
            <person name="Charron P."/>
            <person name="St-Onge C."/>
            <person name="Giorgi J."/>
            <person name="Grigoriev I.V."/>
            <person name="Roux C."/>
            <person name="Martin F.M."/>
            <person name="Corradi N."/>
        </authorList>
    </citation>
    <scope>NUCLEOTIDE SEQUENCE [LARGE SCALE GENOMIC DNA]</scope>
    <source>
        <strain evidence="1 2">C2</strain>
    </source>
</reference>
<evidence type="ECO:0000313" key="2">
    <source>
        <dbReference type="Proteomes" id="UP000233469"/>
    </source>
</evidence>
<gene>
    <name evidence="1" type="ORF">RhiirC2_785225</name>
</gene>
<comment type="caution">
    <text evidence="1">The sequence shown here is derived from an EMBL/GenBank/DDBJ whole genome shotgun (WGS) entry which is preliminary data.</text>
</comment>
<protein>
    <submittedName>
        <fullName evidence="1">Uncharacterized protein</fullName>
    </submittedName>
</protein>
<organism evidence="1 2">
    <name type="scientific">Rhizophagus irregularis</name>
    <dbReference type="NCBI Taxonomy" id="588596"/>
    <lineage>
        <taxon>Eukaryota</taxon>
        <taxon>Fungi</taxon>
        <taxon>Fungi incertae sedis</taxon>
        <taxon>Mucoromycota</taxon>
        <taxon>Glomeromycotina</taxon>
        <taxon>Glomeromycetes</taxon>
        <taxon>Glomerales</taxon>
        <taxon>Glomeraceae</taxon>
        <taxon>Rhizophagus</taxon>
    </lineage>
</organism>
<sequence>MANEAEVEERIKICKDKEMIMVKQKLERGRKEGNEKKIHGFCSGTREMFLYDIPARYLKTEVVSAIRQLGILSKVSLKNKEKIQINLTNELEEMFRSRKRILNNFVNGKPELENEQEP</sequence>
<dbReference type="EMBL" id="LLXL01001143">
    <property type="protein sequence ID" value="PKK66109.1"/>
    <property type="molecule type" value="Genomic_DNA"/>
</dbReference>
<proteinExistence type="predicted"/>
<dbReference type="AlphaFoldDB" id="A0A2N1MWX3"/>
<dbReference type="VEuPathDB" id="FungiDB:FUN_010790"/>
<evidence type="ECO:0000313" key="1">
    <source>
        <dbReference type="EMBL" id="PKK66109.1"/>
    </source>
</evidence>
<dbReference type="Proteomes" id="UP000233469">
    <property type="component" value="Unassembled WGS sequence"/>
</dbReference>
<accession>A0A2N1MWX3</accession>